<evidence type="ECO:0000256" key="5">
    <source>
        <dbReference type="SAM" id="Phobius"/>
    </source>
</evidence>
<dbReference type="Gene3D" id="3.40.50.1820">
    <property type="entry name" value="alpha/beta hydrolase"/>
    <property type="match status" value="1"/>
</dbReference>
<dbReference type="Proteomes" id="UP001303760">
    <property type="component" value="Unassembled WGS sequence"/>
</dbReference>
<accession>A0AAN7CHR0</accession>
<proteinExistence type="inferred from homology"/>
<feature type="region of interest" description="Disordered" evidence="4">
    <location>
        <begin position="91"/>
        <end position="112"/>
    </location>
</feature>
<evidence type="ECO:0000313" key="7">
    <source>
        <dbReference type="EMBL" id="KAK4242265.1"/>
    </source>
</evidence>
<evidence type="ECO:0000256" key="2">
    <source>
        <dbReference type="ARBA" id="ARBA00022801"/>
    </source>
</evidence>
<dbReference type="GO" id="GO:0016787">
    <property type="term" value="F:hydrolase activity"/>
    <property type="evidence" value="ECO:0007669"/>
    <property type="project" value="UniProtKB-KW"/>
</dbReference>
<protein>
    <submittedName>
        <fullName evidence="7">Alpha/Beta hydrolase protein</fullName>
    </submittedName>
</protein>
<feature type="domain" description="Alpha/beta hydrolase fold-3" evidence="6">
    <location>
        <begin position="205"/>
        <end position="398"/>
    </location>
</feature>
<evidence type="ECO:0000259" key="6">
    <source>
        <dbReference type="Pfam" id="PF07859"/>
    </source>
</evidence>
<dbReference type="SUPFAM" id="SSF53474">
    <property type="entry name" value="alpha/beta-Hydrolases"/>
    <property type="match status" value="1"/>
</dbReference>
<dbReference type="InterPro" id="IPR029058">
    <property type="entry name" value="AB_hydrolase_fold"/>
</dbReference>
<dbReference type="EMBL" id="MU860010">
    <property type="protein sequence ID" value="KAK4242265.1"/>
    <property type="molecule type" value="Genomic_DNA"/>
</dbReference>
<dbReference type="PANTHER" id="PTHR48081:SF17">
    <property type="entry name" value="ALPHA_BETA HYDROLASE FOLD-3 DOMAIN-CONTAINING PROTEIN"/>
    <property type="match status" value="1"/>
</dbReference>
<name>A0AAN7CHR0_9PEZI</name>
<keyword evidence="5" id="KW-1133">Transmembrane helix</keyword>
<reference evidence="7" key="2">
    <citation type="submission" date="2023-05" db="EMBL/GenBank/DDBJ databases">
        <authorList>
            <consortium name="Lawrence Berkeley National Laboratory"/>
            <person name="Steindorff A."/>
            <person name="Hensen N."/>
            <person name="Bonometti L."/>
            <person name="Westerberg I."/>
            <person name="Brannstrom I.O."/>
            <person name="Guillou S."/>
            <person name="Cros-Aarteil S."/>
            <person name="Calhoun S."/>
            <person name="Haridas S."/>
            <person name="Kuo A."/>
            <person name="Mondo S."/>
            <person name="Pangilinan J."/>
            <person name="Riley R."/>
            <person name="Labutti K."/>
            <person name="Andreopoulos B."/>
            <person name="Lipzen A."/>
            <person name="Chen C."/>
            <person name="Yanf M."/>
            <person name="Daum C."/>
            <person name="Ng V."/>
            <person name="Clum A."/>
            <person name="Ohm R."/>
            <person name="Martin F."/>
            <person name="Silar P."/>
            <person name="Natvig D."/>
            <person name="Lalanne C."/>
            <person name="Gautier V."/>
            <person name="Ament-Velasquez S.L."/>
            <person name="Kruys A."/>
            <person name="Hutchinson M.I."/>
            <person name="Powell A.J."/>
            <person name="Barry K."/>
            <person name="Miller A.N."/>
            <person name="Grigoriev I.V."/>
            <person name="Debuchy R."/>
            <person name="Gladieux P."/>
            <person name="Thoren M.H."/>
            <person name="Johannesson H."/>
        </authorList>
    </citation>
    <scope>NUCLEOTIDE SEQUENCE</scope>
    <source>
        <strain evidence="7">CBS 532.94</strain>
    </source>
</reference>
<evidence type="ECO:0000313" key="8">
    <source>
        <dbReference type="Proteomes" id="UP001303760"/>
    </source>
</evidence>
<keyword evidence="5" id="KW-0812">Transmembrane</keyword>
<reference evidence="7" key="1">
    <citation type="journal article" date="2023" name="Mol. Phylogenet. Evol.">
        <title>Genome-scale phylogeny and comparative genomics of the fungal order Sordariales.</title>
        <authorList>
            <person name="Hensen N."/>
            <person name="Bonometti L."/>
            <person name="Westerberg I."/>
            <person name="Brannstrom I.O."/>
            <person name="Guillou S."/>
            <person name="Cros-Aarteil S."/>
            <person name="Calhoun S."/>
            <person name="Haridas S."/>
            <person name="Kuo A."/>
            <person name="Mondo S."/>
            <person name="Pangilinan J."/>
            <person name="Riley R."/>
            <person name="LaButti K."/>
            <person name="Andreopoulos B."/>
            <person name="Lipzen A."/>
            <person name="Chen C."/>
            <person name="Yan M."/>
            <person name="Daum C."/>
            <person name="Ng V."/>
            <person name="Clum A."/>
            <person name="Steindorff A."/>
            <person name="Ohm R.A."/>
            <person name="Martin F."/>
            <person name="Silar P."/>
            <person name="Natvig D.O."/>
            <person name="Lalanne C."/>
            <person name="Gautier V."/>
            <person name="Ament-Velasquez S.L."/>
            <person name="Kruys A."/>
            <person name="Hutchinson M.I."/>
            <person name="Powell A.J."/>
            <person name="Barry K."/>
            <person name="Miller A.N."/>
            <person name="Grigoriev I.V."/>
            <person name="Debuchy R."/>
            <person name="Gladieux P."/>
            <person name="Hiltunen Thoren M."/>
            <person name="Johannesson H."/>
        </authorList>
    </citation>
    <scope>NUCLEOTIDE SEQUENCE</scope>
    <source>
        <strain evidence="7">CBS 532.94</strain>
    </source>
</reference>
<gene>
    <name evidence="7" type="ORF">C8A03DRAFT_29526</name>
</gene>
<keyword evidence="2 7" id="KW-0378">Hydrolase</keyword>
<dbReference type="InterPro" id="IPR050300">
    <property type="entry name" value="GDXG_lipolytic_enzyme"/>
</dbReference>
<evidence type="ECO:0000256" key="1">
    <source>
        <dbReference type="ARBA" id="ARBA00010515"/>
    </source>
</evidence>
<dbReference type="PANTHER" id="PTHR48081">
    <property type="entry name" value="AB HYDROLASE SUPERFAMILY PROTEIN C4A8.06C"/>
    <property type="match status" value="1"/>
</dbReference>
<feature type="active site" evidence="3">
    <location>
        <position position="257"/>
    </location>
</feature>
<comment type="similarity">
    <text evidence="1">Belongs to the 'GDXG' lipolytic enzyme family.</text>
</comment>
<sequence length="425" mass="46948">MGNATLWTRQPGFFVYTTYTVLKALIKLPCLMILYTIPSFRPLREWTHQTAFARALTRLFFEYASVVEFSLAHTLDPGKEKERFVAIAPFESGDDDDQNGDQQNTKPSSIYLGIAKPTTTTTTTTNSDTKIKPATVGGVWHPGPLLPESYTHTPGTRVFLHFHGGAYVLFDCRDQLMAFGARLLLQACTASSSSSSSSSKNAENAPPAAVLCARYRLASHGPGNRFPAALQDAITAYAHLVRRLGVPGRDVVVSGDSAGGNLALALLRYLSESQGHGLPLPGGVLLWSPWTDLTVDVEELEKRAEDRYDMVPPRLVKWAYRVFLPEQLDNTEQEGGSVRENPYISPVRRAIQTEVPIWVQVNGKEIIREDILRWVEVQKQAGTRVGVYEIPNAPHDTFMAGEGLGFFKESQAAADHAIRFLNGEE</sequence>
<organism evidence="7 8">
    <name type="scientific">Achaetomium macrosporum</name>
    <dbReference type="NCBI Taxonomy" id="79813"/>
    <lineage>
        <taxon>Eukaryota</taxon>
        <taxon>Fungi</taxon>
        <taxon>Dikarya</taxon>
        <taxon>Ascomycota</taxon>
        <taxon>Pezizomycotina</taxon>
        <taxon>Sordariomycetes</taxon>
        <taxon>Sordariomycetidae</taxon>
        <taxon>Sordariales</taxon>
        <taxon>Chaetomiaceae</taxon>
        <taxon>Achaetomium</taxon>
    </lineage>
</organism>
<evidence type="ECO:0000256" key="3">
    <source>
        <dbReference type="PROSITE-ProRule" id="PRU10038"/>
    </source>
</evidence>
<keyword evidence="5" id="KW-0472">Membrane</keyword>
<dbReference type="Pfam" id="PF07859">
    <property type="entry name" value="Abhydrolase_3"/>
    <property type="match status" value="1"/>
</dbReference>
<comment type="caution">
    <text evidence="7">The sequence shown here is derived from an EMBL/GenBank/DDBJ whole genome shotgun (WGS) entry which is preliminary data.</text>
</comment>
<dbReference type="PROSITE" id="PS01174">
    <property type="entry name" value="LIPASE_GDXG_SER"/>
    <property type="match status" value="1"/>
</dbReference>
<dbReference type="InterPro" id="IPR033140">
    <property type="entry name" value="Lipase_GDXG_put_SER_AS"/>
</dbReference>
<dbReference type="AlphaFoldDB" id="A0AAN7CHR0"/>
<keyword evidence="8" id="KW-1185">Reference proteome</keyword>
<feature type="transmembrane region" description="Helical" evidence="5">
    <location>
        <begin position="13"/>
        <end position="37"/>
    </location>
</feature>
<evidence type="ECO:0000256" key="4">
    <source>
        <dbReference type="SAM" id="MobiDB-lite"/>
    </source>
</evidence>
<dbReference type="InterPro" id="IPR013094">
    <property type="entry name" value="AB_hydrolase_3"/>
</dbReference>